<dbReference type="GO" id="GO:0003777">
    <property type="term" value="F:microtubule motor activity"/>
    <property type="evidence" value="ECO:0007669"/>
    <property type="project" value="InterPro"/>
</dbReference>
<dbReference type="PRINTS" id="PR00380">
    <property type="entry name" value="KINESINHEAVY"/>
</dbReference>
<dbReference type="PANTHER" id="PTHR47972">
    <property type="entry name" value="KINESIN-LIKE PROTEIN KLP-3"/>
    <property type="match status" value="1"/>
</dbReference>
<evidence type="ECO:0000256" key="6">
    <source>
        <dbReference type="SAM" id="Coils"/>
    </source>
</evidence>
<dbReference type="InterPro" id="IPR027640">
    <property type="entry name" value="Kinesin-like_fam"/>
</dbReference>
<comment type="similarity">
    <text evidence="4 5">Belongs to the TRAFAC class myosin-kinesin ATPase superfamily. Kinesin family.</text>
</comment>
<feature type="domain" description="Kinesin motor" evidence="8">
    <location>
        <begin position="398"/>
        <end position="669"/>
    </location>
</feature>
<evidence type="ECO:0000259" key="9">
    <source>
        <dbReference type="PROSITE" id="PS50179"/>
    </source>
</evidence>
<dbReference type="Gene3D" id="1.25.40.90">
    <property type="match status" value="1"/>
</dbReference>
<dbReference type="GO" id="GO:0035091">
    <property type="term" value="F:phosphatidylinositol binding"/>
    <property type="evidence" value="ECO:0007669"/>
    <property type="project" value="InterPro"/>
</dbReference>
<dbReference type="PROSITE" id="PS00411">
    <property type="entry name" value="KINESIN_MOTOR_1"/>
    <property type="match status" value="1"/>
</dbReference>
<name>A0AAW1TCS5_9CHLO</name>
<comment type="caution">
    <text evidence="10">The sequence shown here is derived from an EMBL/GenBank/DDBJ whole genome shotgun (WGS) entry which is preliminary data.</text>
</comment>
<protein>
    <recommendedName>
        <fullName evidence="5">Kinesin-like protein</fullName>
    </recommendedName>
</protein>
<dbReference type="InterPro" id="IPR019821">
    <property type="entry name" value="Kinesin_motor_CS"/>
</dbReference>
<keyword evidence="6" id="KW-0175">Coiled coil</keyword>
<dbReference type="SMART" id="SM00129">
    <property type="entry name" value="KISc"/>
    <property type="match status" value="1"/>
</dbReference>
<evidence type="ECO:0000256" key="5">
    <source>
        <dbReference type="RuleBase" id="RU000394"/>
    </source>
</evidence>
<dbReference type="InterPro" id="IPR008942">
    <property type="entry name" value="ENTH_VHS"/>
</dbReference>
<gene>
    <name evidence="10" type="ORF">WJX84_010777</name>
</gene>
<evidence type="ECO:0000256" key="2">
    <source>
        <dbReference type="ARBA" id="ARBA00022840"/>
    </source>
</evidence>
<dbReference type="GO" id="GO:0008017">
    <property type="term" value="F:microtubule binding"/>
    <property type="evidence" value="ECO:0007669"/>
    <property type="project" value="InterPro"/>
</dbReference>
<dbReference type="PROSITE" id="PS50067">
    <property type="entry name" value="KINESIN_MOTOR_2"/>
    <property type="match status" value="1"/>
</dbReference>
<dbReference type="GO" id="GO:0005524">
    <property type="term" value="F:ATP binding"/>
    <property type="evidence" value="ECO:0007669"/>
    <property type="project" value="UniProtKB-UniRule"/>
</dbReference>
<dbReference type="Gene3D" id="3.40.850.10">
    <property type="entry name" value="Kinesin motor domain"/>
    <property type="match status" value="1"/>
</dbReference>
<dbReference type="Proteomes" id="UP001485043">
    <property type="component" value="Unassembled WGS sequence"/>
</dbReference>
<evidence type="ECO:0000256" key="1">
    <source>
        <dbReference type="ARBA" id="ARBA00022741"/>
    </source>
</evidence>
<dbReference type="AlphaFoldDB" id="A0AAW1TCS5"/>
<feature type="binding site" evidence="4">
    <location>
        <begin position="489"/>
        <end position="496"/>
    </location>
    <ligand>
        <name>ATP</name>
        <dbReference type="ChEBI" id="CHEBI:30616"/>
    </ligand>
</feature>
<reference evidence="10 11" key="1">
    <citation type="journal article" date="2024" name="Nat. Commun.">
        <title>Phylogenomics reveals the evolutionary origins of lichenization in chlorophyte algae.</title>
        <authorList>
            <person name="Puginier C."/>
            <person name="Libourel C."/>
            <person name="Otte J."/>
            <person name="Skaloud P."/>
            <person name="Haon M."/>
            <person name="Grisel S."/>
            <person name="Petersen M."/>
            <person name="Berrin J.G."/>
            <person name="Delaux P.M."/>
            <person name="Dal Grande F."/>
            <person name="Keller J."/>
        </authorList>
    </citation>
    <scope>NUCLEOTIDE SEQUENCE [LARGE SCALE GENOMIC DNA]</scope>
    <source>
        <strain evidence="10 11">SAG 2523</strain>
    </source>
</reference>
<dbReference type="SUPFAM" id="SSF52540">
    <property type="entry name" value="P-loop containing nucleoside triphosphate hydrolases"/>
    <property type="match status" value="1"/>
</dbReference>
<dbReference type="SUPFAM" id="SSF48464">
    <property type="entry name" value="ENTH/VHS domain"/>
    <property type="match status" value="1"/>
</dbReference>
<dbReference type="GO" id="GO:0005874">
    <property type="term" value="C:microtubule"/>
    <property type="evidence" value="ECO:0007669"/>
    <property type="project" value="UniProtKB-KW"/>
</dbReference>
<organism evidence="10 11">
    <name type="scientific">Apatococcus fuscideae</name>
    <dbReference type="NCBI Taxonomy" id="2026836"/>
    <lineage>
        <taxon>Eukaryota</taxon>
        <taxon>Viridiplantae</taxon>
        <taxon>Chlorophyta</taxon>
        <taxon>core chlorophytes</taxon>
        <taxon>Trebouxiophyceae</taxon>
        <taxon>Chlorellales</taxon>
        <taxon>Chlorellaceae</taxon>
        <taxon>Apatococcus</taxon>
    </lineage>
</organism>
<keyword evidence="3 4" id="KW-0505">Motor protein</keyword>
<dbReference type="GO" id="GO:0043130">
    <property type="term" value="F:ubiquitin binding"/>
    <property type="evidence" value="ECO:0007669"/>
    <property type="project" value="InterPro"/>
</dbReference>
<sequence length="669" mass="73847">MNIFRRNLGKKPVQTEETFFDTLDGLLISPELNWRGVERLVSLITHEAASSEEGCSACKEPLKAKDPVVVLRTMTILDTLVLSCPQMVSSRLAARSWTHRFAHLAVTTTQASVRQAVLQLMANWAFQHTNAELSAAYDAACEQLKEQHACIIPVPMSHEHRALAEESIMEPGIDFEAFFLDASPHNMDVAERRQSPPQRPGNELTASPRPHSQGGQGQRSGSHSPHGRNRLVYLPEPAITKALLALGVDDLADPSGAADVNSELLERLAHDPATAMAAERSAKEAQALRDQLEDAKRRVQQAELAKASILSQLEEHEAVRERLKLEKAAAETKLAQERKTAQARLEREVNTAAAQAIHELRQAAADSKATEEAMRLELRREAVLRKKAYNQIRELKGNIRVLARVRPAAVGAQSSLNPSSAVSLEVYDEFTLQLMLKAEHVGRSESTAKRYEYDTCFGPEADQQEVYLETKALIQSAFDGYNVCVFAYGQTGSGKTHTLVGDTENANTAGIVPRAAQDIFAPEDPQISVHVSCTMLELYQDDLLDLFGKRSSPLSIKRDVLGAVQVEGAHQRTANTAQELLSIFQEGMRRRSTAATQMNFESSRSHLIFTINLRAQHQILNSIASGKLTFVDLAGSERVEKSGSVENKQRFNGHSLLLEYSPGPFGFRQ</sequence>
<dbReference type="InterPro" id="IPR001752">
    <property type="entry name" value="Kinesin_motor_dom"/>
</dbReference>
<proteinExistence type="inferred from homology"/>
<dbReference type="InterPro" id="IPR027417">
    <property type="entry name" value="P-loop_NTPase"/>
</dbReference>
<keyword evidence="11" id="KW-1185">Reference proteome</keyword>
<feature type="region of interest" description="Disordered" evidence="7">
    <location>
        <begin position="189"/>
        <end position="230"/>
    </location>
</feature>
<dbReference type="GO" id="GO:0007018">
    <property type="term" value="P:microtubule-based movement"/>
    <property type="evidence" value="ECO:0007669"/>
    <property type="project" value="InterPro"/>
</dbReference>
<evidence type="ECO:0000313" key="11">
    <source>
        <dbReference type="Proteomes" id="UP001485043"/>
    </source>
</evidence>
<feature type="domain" description="VHS" evidence="9">
    <location>
        <begin position="33"/>
        <end position="125"/>
    </location>
</feature>
<feature type="compositionally biased region" description="Low complexity" evidence="7">
    <location>
        <begin position="207"/>
        <end position="224"/>
    </location>
</feature>
<evidence type="ECO:0000259" key="8">
    <source>
        <dbReference type="PROSITE" id="PS50067"/>
    </source>
</evidence>
<dbReference type="PANTHER" id="PTHR47972:SF16">
    <property type="entry name" value="KINESIN-LIKE PROTEIN"/>
    <property type="match status" value="1"/>
</dbReference>
<keyword evidence="5" id="KW-0493">Microtubule</keyword>
<feature type="coiled-coil region" evidence="6">
    <location>
        <begin position="275"/>
        <end position="340"/>
    </location>
</feature>
<dbReference type="InterPro" id="IPR002014">
    <property type="entry name" value="VHS_dom"/>
</dbReference>
<keyword evidence="2 4" id="KW-0067">ATP-binding</keyword>
<dbReference type="EMBL" id="JALJOV010000167">
    <property type="protein sequence ID" value="KAK9866372.1"/>
    <property type="molecule type" value="Genomic_DNA"/>
</dbReference>
<dbReference type="InterPro" id="IPR036961">
    <property type="entry name" value="Kinesin_motor_dom_sf"/>
</dbReference>
<evidence type="ECO:0000256" key="7">
    <source>
        <dbReference type="SAM" id="MobiDB-lite"/>
    </source>
</evidence>
<evidence type="ECO:0000313" key="10">
    <source>
        <dbReference type="EMBL" id="KAK9866372.1"/>
    </source>
</evidence>
<accession>A0AAW1TCS5</accession>
<dbReference type="Pfam" id="PF00225">
    <property type="entry name" value="Kinesin"/>
    <property type="match status" value="1"/>
</dbReference>
<keyword evidence="1 4" id="KW-0547">Nucleotide-binding</keyword>
<dbReference type="PROSITE" id="PS50179">
    <property type="entry name" value="VHS"/>
    <property type="match status" value="1"/>
</dbReference>
<evidence type="ECO:0000256" key="3">
    <source>
        <dbReference type="ARBA" id="ARBA00023175"/>
    </source>
</evidence>
<evidence type="ECO:0000256" key="4">
    <source>
        <dbReference type="PROSITE-ProRule" id="PRU00283"/>
    </source>
</evidence>